<protein>
    <submittedName>
        <fullName evidence="1">Uncharacterized protein</fullName>
    </submittedName>
</protein>
<dbReference type="EMBL" id="LAZR01000373">
    <property type="protein sequence ID" value="KKN71965.1"/>
    <property type="molecule type" value="Genomic_DNA"/>
</dbReference>
<comment type="caution">
    <text evidence="1">The sequence shown here is derived from an EMBL/GenBank/DDBJ whole genome shotgun (WGS) entry which is preliminary data.</text>
</comment>
<sequence>MPLNAAGFLQAEDGSFLVADSDTGHIVRTNEKPNIVAPAQRSFFKPTPIGSRLTGAMKSRIDQEVDAEAAAVRSNLLSSARNLDEADSIQAFLDKNDLAGRAAVAQEKEERKKKAIFKATQMQEALGTGKNIEKLSDRVDKLTGKLIGFSTDRKGNLVTVDSKGKEFPATASEKVLHRGLVTELSLKTDQLAKEERRARPLAIGLDVADQIKTKGPLAKFMDELLSTFAPAPIIPGDSQVSAPQPGAVSPFPDFPDAFVESGRWIVIRGGQKHEVIP</sequence>
<reference evidence="1" key="1">
    <citation type="journal article" date="2015" name="Nature">
        <title>Complex archaea that bridge the gap between prokaryotes and eukaryotes.</title>
        <authorList>
            <person name="Spang A."/>
            <person name="Saw J.H."/>
            <person name="Jorgensen S.L."/>
            <person name="Zaremba-Niedzwiedzka K."/>
            <person name="Martijn J."/>
            <person name="Lind A.E."/>
            <person name="van Eijk R."/>
            <person name="Schleper C."/>
            <person name="Guy L."/>
            <person name="Ettema T.J."/>
        </authorList>
    </citation>
    <scope>NUCLEOTIDE SEQUENCE</scope>
</reference>
<evidence type="ECO:0000313" key="1">
    <source>
        <dbReference type="EMBL" id="KKN71965.1"/>
    </source>
</evidence>
<accession>A0A0F9SSI7</accession>
<organism evidence="1">
    <name type="scientific">marine sediment metagenome</name>
    <dbReference type="NCBI Taxonomy" id="412755"/>
    <lineage>
        <taxon>unclassified sequences</taxon>
        <taxon>metagenomes</taxon>
        <taxon>ecological metagenomes</taxon>
    </lineage>
</organism>
<dbReference type="AlphaFoldDB" id="A0A0F9SSI7"/>
<gene>
    <name evidence="1" type="ORF">LCGC14_0416110</name>
</gene>
<name>A0A0F9SSI7_9ZZZZ</name>
<proteinExistence type="predicted"/>